<dbReference type="AlphaFoldDB" id="A0A164TPN0"/>
<dbReference type="EMBL" id="LRGB01001764">
    <property type="protein sequence ID" value="KZS10633.1"/>
    <property type="molecule type" value="Genomic_DNA"/>
</dbReference>
<evidence type="ECO:0000256" key="2">
    <source>
        <dbReference type="ARBA" id="ARBA00004496"/>
    </source>
</evidence>
<comment type="similarity">
    <text evidence="3">Belongs to the Integrator subunit 7 family.</text>
</comment>
<name>A0A164TPN0_9CRUS</name>
<dbReference type="SUPFAM" id="SSF48371">
    <property type="entry name" value="ARM repeat"/>
    <property type="match status" value="1"/>
</dbReference>
<dbReference type="STRING" id="35525.A0A164TPN0"/>
<dbReference type="InterPro" id="IPR016024">
    <property type="entry name" value="ARM-type_fold"/>
</dbReference>
<comment type="subcellular location">
    <subcellularLocation>
        <location evidence="2">Cytoplasm</location>
    </subcellularLocation>
    <subcellularLocation>
        <location evidence="1">Nucleus</location>
    </subcellularLocation>
</comment>
<dbReference type="Pfam" id="PF24436">
    <property type="entry name" value="INTS7_N"/>
    <property type="match status" value="1"/>
</dbReference>
<dbReference type="Proteomes" id="UP000076858">
    <property type="component" value="Unassembled WGS sequence"/>
</dbReference>
<dbReference type="InterPro" id="IPR056517">
    <property type="entry name" value="INTS7_HB"/>
</dbReference>
<accession>A0A164TPN0</accession>
<dbReference type="InterPro" id="IPR033060">
    <property type="entry name" value="INTS7"/>
</dbReference>
<protein>
    <recommendedName>
        <fullName evidence="4">Integrator complex subunit 7</fullName>
    </recommendedName>
</protein>
<dbReference type="PANTHER" id="PTHR13322">
    <property type="entry name" value="C1ORF73 PROTEIN"/>
    <property type="match status" value="1"/>
</dbReference>
<evidence type="ECO:0000256" key="3">
    <source>
        <dbReference type="ARBA" id="ARBA00008565"/>
    </source>
</evidence>
<dbReference type="GO" id="GO:0034472">
    <property type="term" value="P:snRNA 3'-end processing"/>
    <property type="evidence" value="ECO:0007669"/>
    <property type="project" value="TreeGrafter"/>
</dbReference>
<evidence type="ECO:0000256" key="6">
    <source>
        <dbReference type="ARBA" id="ARBA00023242"/>
    </source>
</evidence>
<evidence type="ECO:0000256" key="1">
    <source>
        <dbReference type="ARBA" id="ARBA00004123"/>
    </source>
</evidence>
<evidence type="ECO:0000313" key="7">
    <source>
        <dbReference type="EMBL" id="KZS10633.1"/>
    </source>
</evidence>
<dbReference type="GO" id="GO:0032039">
    <property type="term" value="C:integrator complex"/>
    <property type="evidence" value="ECO:0007669"/>
    <property type="project" value="InterPro"/>
</dbReference>
<dbReference type="InterPro" id="IPR054519">
    <property type="entry name" value="INTS7_C"/>
</dbReference>
<dbReference type="PANTHER" id="PTHR13322:SF2">
    <property type="entry name" value="INTEGRATOR COMPLEX SUBUNIT 7"/>
    <property type="match status" value="1"/>
</dbReference>
<keyword evidence="6" id="KW-0539">Nucleus</keyword>
<proteinExistence type="inferred from homology"/>
<dbReference type="GO" id="GO:0005737">
    <property type="term" value="C:cytoplasm"/>
    <property type="evidence" value="ECO:0007669"/>
    <property type="project" value="UniProtKB-SubCell"/>
</dbReference>
<dbReference type="Pfam" id="PF24437">
    <property type="entry name" value="INTS7_HB"/>
    <property type="match status" value="1"/>
</dbReference>
<dbReference type="InterPro" id="IPR056516">
    <property type="entry name" value="INTS7_N"/>
</dbReference>
<reference evidence="7 8" key="1">
    <citation type="submission" date="2016-03" db="EMBL/GenBank/DDBJ databases">
        <title>EvidentialGene: Evidence-directed Construction of Genes on Genomes.</title>
        <authorList>
            <person name="Gilbert D.G."/>
            <person name="Choi J.-H."/>
            <person name="Mockaitis K."/>
            <person name="Colbourne J."/>
            <person name="Pfrender M."/>
        </authorList>
    </citation>
    <scope>NUCLEOTIDE SEQUENCE [LARGE SCALE GENOMIC DNA]</scope>
    <source>
        <strain evidence="7 8">Xinb3</strain>
        <tissue evidence="7">Complete organism</tissue>
    </source>
</reference>
<dbReference type="OrthoDB" id="6349772at2759"/>
<organism evidence="7 8">
    <name type="scientific">Daphnia magna</name>
    <dbReference type="NCBI Taxonomy" id="35525"/>
    <lineage>
        <taxon>Eukaryota</taxon>
        <taxon>Metazoa</taxon>
        <taxon>Ecdysozoa</taxon>
        <taxon>Arthropoda</taxon>
        <taxon>Crustacea</taxon>
        <taxon>Branchiopoda</taxon>
        <taxon>Diplostraca</taxon>
        <taxon>Cladocera</taxon>
        <taxon>Anomopoda</taxon>
        <taxon>Daphniidae</taxon>
        <taxon>Daphnia</taxon>
    </lineage>
</organism>
<sequence length="961" mass="105261">MVSVGLRTAFNEHLFGEPEQDANTALTELDKGLRSVKIGEQCEAIVRFPRLFEKYPFPILINSALLKLAEVFRTGTNFPRLCVLRVCQQSEKHLDKILNVDEFVKRIFTVIHSNDPIARSLALRTLGSMAIIISDRKSVHHSIRDSLDSHDAVELEAAIYAASKFAAQSRTFSVNMCSKIAEMIQGMATPVNIKLKLIPILQYMHHDAHTAAMVRRLCAQLLPSYPAQNFVCVTLHTLTLLASETLVEIPQQLLLLLEYLCDSRRGVQAQVLSDLKILAVKGAHLWTTSNVDGLIDLLLDQPHLELQRRALDVLVTLAMAEAANCFTLKADTKLHLIWNQCCYSCDRSVAAKAVQLLVQLVIISSKQGVSTSSVPDLSQDAALSVESLMLGLCLAEKTEERELKIVLASAVQLSRVAGAEVSAAMVDCLTRLLLLSSGPTLVLLCQALAAIGDTQPSAIIPALVDIMSMLKKLTVQSNQEVLAIPLLCVLMFQTHASHCWSQQANEVVNEAIFRVDLWVAFRIARSATRYGHHAIAYKIFDRLLGHISTEHLYFWIQGLRDFTLAESHLSGPDARSTVSLMERLVLAAKLYLQGLSSLKAATSPTRVLQFQAEFGRLRVEFLSACSQLVQACRTLQTAPPPAIAHAVAAATRDELQRCGRITHQLRKSVVALRQVAEALSKLGQSAFDADPESLTNLQLQKQMALILAQTVESTCLRASQQGVMTAEDDLPMINKTVQTEHIAVRSMALKCVESVDLVRRFRDGNPDLKLINHLNVGCIMDCLKLLVETPLCFPRFMFQTLQTTSIKLAVSPQPRVAGEAITTTMGSQLAVKVEGIVQVTSSQRSSGRRVRAVQVTIQSNPTNPAVGPDGKPVESSVSMNKTVEPHNDYFSAQFLLTFAAAGLHQVFVETALLDTFDALWNAGPKAQLSVKIFEESGSSRTTSSSSSAAARVSVSATSSRS</sequence>
<keyword evidence="8" id="KW-1185">Reference proteome</keyword>
<evidence type="ECO:0000256" key="4">
    <source>
        <dbReference type="ARBA" id="ARBA00015336"/>
    </source>
</evidence>
<gene>
    <name evidence="7" type="ORF">APZ42_024917</name>
</gene>
<evidence type="ECO:0000256" key="5">
    <source>
        <dbReference type="ARBA" id="ARBA00022490"/>
    </source>
</evidence>
<dbReference type="Pfam" id="PF22965">
    <property type="entry name" value="INTS7_C"/>
    <property type="match status" value="1"/>
</dbReference>
<comment type="caution">
    <text evidence="7">The sequence shown here is derived from an EMBL/GenBank/DDBJ whole genome shotgun (WGS) entry which is preliminary data.</text>
</comment>
<keyword evidence="5" id="KW-0963">Cytoplasm</keyword>
<evidence type="ECO:0000313" key="8">
    <source>
        <dbReference type="Proteomes" id="UP000076858"/>
    </source>
</evidence>